<reference evidence="1 2" key="1">
    <citation type="submission" date="2019-01" db="EMBL/GenBank/DDBJ databases">
        <authorList>
            <consortium name="Pathogen Informatics"/>
        </authorList>
    </citation>
    <scope>NUCLEOTIDE SEQUENCE [LARGE SCALE GENOMIC DNA]</scope>
    <source>
        <strain evidence="1 2">NCTC10146</strain>
        <plasmid evidence="2">4</plasmid>
    </source>
</reference>
<dbReference type="RefSeq" id="WP_223212206.1">
    <property type="nucleotide sequence ID" value="NZ_LR215013.1"/>
</dbReference>
<name>A0A449ARS5_9BACT</name>
<evidence type="ECO:0000313" key="1">
    <source>
        <dbReference type="EMBL" id="VEU69243.1"/>
    </source>
</evidence>
<dbReference type="AlphaFoldDB" id="A0A449ARS5"/>
<gene>
    <name evidence="1" type="ORF">NCTC10146_00736</name>
</gene>
<sequence>MYNLSEIVYINSSDVQFSFLNLVKNREYTLENIYYVDDSVNDNAFDTLNAKIVPIAESISKPKFETTVGQTQITNFIIGDSTTNSANLTVEINNPDRAFSNSDILVMELLKLLIRTKKQL</sequence>
<accession>A0A449ARS5</accession>
<protein>
    <submittedName>
        <fullName evidence="1">Uncharacterized protein</fullName>
    </submittedName>
</protein>
<dbReference type="Proteomes" id="UP000290495">
    <property type="component" value="Plasmid 4"/>
</dbReference>
<organism evidence="1 2">
    <name type="scientific">Mycoplasmopsis canis</name>
    <dbReference type="NCBI Taxonomy" id="29555"/>
    <lineage>
        <taxon>Bacteria</taxon>
        <taxon>Bacillati</taxon>
        <taxon>Mycoplasmatota</taxon>
        <taxon>Mycoplasmoidales</taxon>
        <taxon>Metamycoplasmataceae</taxon>
        <taxon>Mycoplasmopsis</taxon>
    </lineage>
</organism>
<evidence type="ECO:0000313" key="2">
    <source>
        <dbReference type="Proteomes" id="UP000290495"/>
    </source>
</evidence>
<keyword evidence="1" id="KW-0614">Plasmid</keyword>
<dbReference type="EMBL" id="LR215013">
    <property type="protein sequence ID" value="VEU69243.1"/>
    <property type="molecule type" value="Genomic_DNA"/>
</dbReference>
<geneLocation type="plasmid" evidence="1 2">
    <name>4</name>
</geneLocation>
<proteinExistence type="predicted"/>